<reference evidence="3 4" key="1">
    <citation type="submission" date="2019-06" db="EMBL/GenBank/DDBJ databases">
        <title>YIM 131921 draft genome.</title>
        <authorList>
            <person name="Jiang L."/>
        </authorList>
    </citation>
    <scope>NUCLEOTIDE SEQUENCE [LARGE SCALE GENOMIC DNA]</scope>
    <source>
        <strain evidence="3 4">YIM 131921</strain>
    </source>
</reference>
<evidence type="ECO:0000256" key="1">
    <source>
        <dbReference type="SAM" id="Coils"/>
    </source>
</evidence>
<proteinExistence type="predicted"/>
<feature type="region of interest" description="Disordered" evidence="2">
    <location>
        <begin position="187"/>
        <end position="248"/>
    </location>
</feature>
<dbReference type="EMBL" id="VDFU01000005">
    <property type="protein sequence ID" value="TNC51099.1"/>
    <property type="molecule type" value="Genomic_DNA"/>
</dbReference>
<evidence type="ECO:0000313" key="4">
    <source>
        <dbReference type="Proteomes" id="UP000305887"/>
    </source>
</evidence>
<dbReference type="Proteomes" id="UP000305887">
    <property type="component" value="Unassembled WGS sequence"/>
</dbReference>
<feature type="coiled-coil region" evidence="1">
    <location>
        <begin position="110"/>
        <end position="165"/>
    </location>
</feature>
<name>A0A5C4MY28_9RHOB</name>
<feature type="compositionally biased region" description="Polar residues" evidence="2">
    <location>
        <begin position="217"/>
        <end position="241"/>
    </location>
</feature>
<protein>
    <recommendedName>
        <fullName evidence="5">KfrA N-terminal DNA-binding domain-containing protein</fullName>
    </recommendedName>
</protein>
<dbReference type="OrthoDB" id="10002466at2"/>
<evidence type="ECO:0000256" key="2">
    <source>
        <dbReference type="SAM" id="MobiDB-lite"/>
    </source>
</evidence>
<accession>A0A5C4MY28</accession>
<organism evidence="3 4">
    <name type="scientific">Rubellimicrobium rubrum</name>
    <dbReference type="NCBI Taxonomy" id="2585369"/>
    <lineage>
        <taxon>Bacteria</taxon>
        <taxon>Pseudomonadati</taxon>
        <taxon>Pseudomonadota</taxon>
        <taxon>Alphaproteobacteria</taxon>
        <taxon>Rhodobacterales</taxon>
        <taxon>Roseobacteraceae</taxon>
        <taxon>Rubellimicrobium</taxon>
    </lineage>
</organism>
<sequence length="248" mass="27347">MGQGHAIYREDYIIAAGEALEHKKGSAVSAWEVFDSLGKRGKFERVEKIWAVHVGSRNVTAATVADDLPEQFVTGLDQAIGVAATSIRALMAGESARQTASHLRQIQRLESQHADEITKCEDKIAALKEENANWSAEVSRLGDREEELTRELERERDLRRKAEDAASRALPLPWPLPILGDRVPLVSPIRLAPPSPSDRPVPLVDRFRRDPSRSEARWSTTGDDASEGSNSETPPTSSADPNQMELPI</sequence>
<dbReference type="AlphaFoldDB" id="A0A5C4MY28"/>
<keyword evidence="1" id="KW-0175">Coiled coil</keyword>
<gene>
    <name evidence="3" type="ORF">FHG66_05975</name>
</gene>
<feature type="compositionally biased region" description="Basic and acidic residues" evidence="2">
    <location>
        <begin position="205"/>
        <end position="216"/>
    </location>
</feature>
<dbReference type="RefSeq" id="WP_139075841.1">
    <property type="nucleotide sequence ID" value="NZ_VDFU01000005.1"/>
</dbReference>
<evidence type="ECO:0000313" key="3">
    <source>
        <dbReference type="EMBL" id="TNC51099.1"/>
    </source>
</evidence>
<evidence type="ECO:0008006" key="5">
    <source>
        <dbReference type="Google" id="ProtNLM"/>
    </source>
</evidence>
<comment type="caution">
    <text evidence="3">The sequence shown here is derived from an EMBL/GenBank/DDBJ whole genome shotgun (WGS) entry which is preliminary data.</text>
</comment>
<keyword evidence="4" id="KW-1185">Reference proteome</keyword>